<comment type="function">
    <text evidence="9">Sodium pump that utilizes the energy of pyrophosphate hydrolysis as the driving force for Na(+) movement across the membrane.</text>
</comment>
<feature type="transmembrane region" description="Helical" evidence="9">
    <location>
        <begin position="362"/>
        <end position="388"/>
    </location>
</feature>
<comment type="activity regulation">
    <text evidence="9">Requires K(+) for maximal activity.</text>
</comment>
<keyword evidence="6 9" id="KW-1133">Transmembrane helix</keyword>
<protein>
    <recommendedName>
        <fullName evidence="9">Putative K(+)-stimulated pyrophosphate-energized sodium pump</fullName>
        <ecNumber evidence="9">7.2.3.1</ecNumber>
    </recommendedName>
    <alternativeName>
        <fullName evidence="9">Membrane-bound sodium-translocating pyrophosphatase</fullName>
    </alternativeName>
    <alternativeName>
        <fullName evidence="9">Pyrophosphate-energized inorganic pyrophosphatase</fullName>
        <shortName evidence="9">Na(+)-PPase</shortName>
    </alternativeName>
</protein>
<feature type="transmembrane region" description="Helical" evidence="9">
    <location>
        <begin position="293"/>
        <end position="314"/>
    </location>
</feature>
<keyword evidence="2 9" id="KW-0813">Transport</keyword>
<sequence>MLVAYLIPPLLGGLGLYAAYRLFKIIMGRFGGEGQIAEIAEQIQLGAMVFLRREYIILGIFSAIVLVLFYIYLGLSTAFAFFAGALCSAIAGYAGMYAATRANVRTTLAAHQEGAATALTIAFFGGSIMGLTVASMGLLGLGILYLLFGGNPETAHVIHGFGVGASSVALFSRVGGGIYTKSADVGADLVGKIEAGIPEDDPRNPGVIADNVGDNVGDVAGMGSDIFESYCGAMIAVIAIGATLTLPEIKQLGGNQGGLMFLPLALSSAGLLCSMGGIFLVHHFSGKSPQVALRFGTMGASISFILVAYLVILIDGVNTQVWTAVIAGAIGGIIIGLVTEYYTNGAPVRKIAHSGETGPATVIISGLSVGMQSVAVPLLTIAGIIFFASQAAGLYGVGIAAVGMLATVGITMAIDAYGPVADNAGGIAEMANMGPETRKITDSLDELGNTTAAIGKGFAIGAAALAALTIITAYVHTVGNKNPEFLLNLNDPQVLIGMFIGGIIPFLIGAITMTAVGDAAFDMIKEIRRQFKEIPGLLEGSGKPDTARCIDIATTAALKRMIFPGVIAMSAPIIVGFGLGPEALGGMLGGALLGCVLLALTMANAGGAWDNAKKFVEKGNLGGKGSDVHKACVVGDTVGDPFKDTSGPSMNILINVMAIVSLTIAPLL</sequence>
<comment type="subunit">
    <text evidence="9">Homodimer.</text>
</comment>
<evidence type="ECO:0000256" key="6">
    <source>
        <dbReference type="ARBA" id="ARBA00022989"/>
    </source>
</evidence>
<reference evidence="10 11" key="1">
    <citation type="journal article" date="2017" name="ISME J.">
        <title>An acid-tolerant ammonia-oxidizing ?-proteobacterium from soil.</title>
        <authorList>
            <person name="Hayatsu M."/>
            <person name="Tago K."/>
            <person name="Uchiyama I."/>
            <person name="Toyoda A."/>
            <person name="Wang Y."/>
            <person name="Shimomura Y."/>
            <person name="Okubo T."/>
            <person name="Kurisu F."/>
            <person name="Hirono Y."/>
            <person name="Nonaka K."/>
            <person name="Akiyama H."/>
            <person name="Itoh T."/>
            <person name="Takami H."/>
        </authorList>
    </citation>
    <scope>NUCLEOTIDE SEQUENCE [LARGE SCALE GENOMIC DNA]</scope>
    <source>
        <strain evidence="10 11">TAO100</strain>
    </source>
</reference>
<feature type="transmembrane region" description="Helical" evidence="9">
    <location>
        <begin position="230"/>
        <end position="247"/>
    </location>
</feature>
<evidence type="ECO:0000313" key="11">
    <source>
        <dbReference type="Proteomes" id="UP000243679"/>
    </source>
</evidence>
<dbReference type="GO" id="GO:0004427">
    <property type="term" value="F:inorganic diphosphate phosphatase activity"/>
    <property type="evidence" value="ECO:0007669"/>
    <property type="project" value="UniProtKB-UniRule"/>
</dbReference>
<feature type="transmembrane region" description="Helical" evidence="9">
    <location>
        <begin position="121"/>
        <end position="148"/>
    </location>
</feature>
<dbReference type="Proteomes" id="UP000243679">
    <property type="component" value="Chromosome"/>
</dbReference>
<feature type="transmembrane region" description="Helical" evidence="9">
    <location>
        <begin position="457"/>
        <end position="475"/>
    </location>
</feature>
<feature type="transmembrane region" description="Helical" evidence="9">
    <location>
        <begin position="259"/>
        <end position="281"/>
    </location>
</feature>
<feature type="transmembrane region" description="Helical" evidence="9">
    <location>
        <begin position="561"/>
        <end position="580"/>
    </location>
</feature>
<dbReference type="EC" id="7.2.3.1" evidence="9"/>
<feature type="transmembrane region" description="Helical" evidence="9">
    <location>
        <begin position="495"/>
        <end position="521"/>
    </location>
</feature>
<dbReference type="GO" id="GO:0006814">
    <property type="term" value="P:sodium ion transport"/>
    <property type="evidence" value="ECO:0007669"/>
    <property type="project" value="UniProtKB-UniRule"/>
</dbReference>
<comment type="subcellular location">
    <subcellularLocation>
        <location evidence="9">Cell membrane</location>
        <topology evidence="9">Multi-pass membrane protein</topology>
    </subcellularLocation>
    <subcellularLocation>
        <location evidence="1">Endomembrane system</location>
        <topology evidence="1">Multi-pass membrane protein</topology>
    </subcellularLocation>
</comment>
<dbReference type="GO" id="GO:0009678">
    <property type="term" value="F:diphosphate hydrolysis-driven proton transmembrane transporter activity"/>
    <property type="evidence" value="ECO:0007669"/>
    <property type="project" value="UniProtKB-UniRule"/>
</dbReference>
<organism evidence="10 11">
    <name type="scientific">Candidatus Nitrosoglobus terrae</name>
    <dbReference type="NCBI Taxonomy" id="1630141"/>
    <lineage>
        <taxon>Bacteria</taxon>
        <taxon>Pseudomonadati</taxon>
        <taxon>Pseudomonadota</taxon>
        <taxon>Gammaproteobacteria</taxon>
        <taxon>Chromatiales</taxon>
        <taxon>Chromatiaceae</taxon>
        <taxon>Candidatus Nitrosoglobus</taxon>
    </lineage>
</organism>
<dbReference type="GO" id="GO:0005886">
    <property type="term" value="C:plasma membrane"/>
    <property type="evidence" value="ECO:0007669"/>
    <property type="project" value="UniProtKB-SubCell"/>
</dbReference>
<dbReference type="GO" id="GO:0030955">
    <property type="term" value="F:potassium ion binding"/>
    <property type="evidence" value="ECO:0007669"/>
    <property type="project" value="UniProtKB-UniRule"/>
</dbReference>
<dbReference type="PIRSF" id="PIRSF001265">
    <property type="entry name" value="H+-PPase"/>
    <property type="match status" value="1"/>
</dbReference>
<feature type="transmembrane region" description="Helical" evidence="9">
    <location>
        <begin position="320"/>
        <end position="342"/>
    </location>
</feature>
<evidence type="ECO:0000256" key="7">
    <source>
        <dbReference type="ARBA" id="ARBA00023065"/>
    </source>
</evidence>
<dbReference type="NCBIfam" id="TIGR01104">
    <property type="entry name" value="V_PPase"/>
    <property type="match status" value="1"/>
</dbReference>
<keyword evidence="9" id="KW-0915">Sodium</keyword>
<comment type="similarity">
    <text evidence="9">Belongs to the H(+)-translocating pyrophosphatase (TC 3.A.10) family. K(+)-stimulated subfamily.</text>
</comment>
<evidence type="ECO:0000256" key="3">
    <source>
        <dbReference type="ARBA" id="ARBA00022692"/>
    </source>
</evidence>
<keyword evidence="9" id="KW-1003">Cell membrane</keyword>
<dbReference type="NCBIfam" id="NF001961">
    <property type="entry name" value="PRK00733.3-6"/>
    <property type="match status" value="1"/>
</dbReference>
<dbReference type="GO" id="GO:0000287">
    <property type="term" value="F:magnesium ion binding"/>
    <property type="evidence" value="ECO:0007669"/>
    <property type="project" value="UniProtKB-UniRule"/>
</dbReference>
<dbReference type="RefSeq" id="WP_096526998.1">
    <property type="nucleotide sequence ID" value="NZ_AP014836.1"/>
</dbReference>
<evidence type="ECO:0000256" key="5">
    <source>
        <dbReference type="ARBA" id="ARBA00022967"/>
    </source>
</evidence>
<dbReference type="InterPro" id="IPR004131">
    <property type="entry name" value="PPase-energised_H-pump"/>
</dbReference>
<dbReference type="GO" id="GO:0012505">
    <property type="term" value="C:endomembrane system"/>
    <property type="evidence" value="ECO:0007669"/>
    <property type="project" value="UniProtKB-SubCell"/>
</dbReference>
<proteinExistence type="inferred from homology"/>
<dbReference type="AlphaFoldDB" id="A0A1Q2SMX3"/>
<dbReference type="HAMAP" id="MF_01129">
    <property type="entry name" value="PPase_energized_pump"/>
    <property type="match status" value="1"/>
</dbReference>
<keyword evidence="5 9" id="KW-1278">Translocase</keyword>
<keyword evidence="9" id="KW-0739">Sodium transport</keyword>
<feature type="site" description="Determinant of potassium dependence" evidence="9">
    <location>
        <position position="452"/>
    </location>
</feature>
<feature type="transmembrane region" description="Helical" evidence="9">
    <location>
        <begin position="55"/>
        <end position="73"/>
    </location>
</feature>
<accession>A0A1Q2SMX3</accession>
<keyword evidence="11" id="KW-1185">Reference proteome</keyword>
<keyword evidence="3 9" id="KW-0812">Transmembrane</keyword>
<evidence type="ECO:0000256" key="8">
    <source>
        <dbReference type="ARBA" id="ARBA00023136"/>
    </source>
</evidence>
<evidence type="ECO:0000256" key="2">
    <source>
        <dbReference type="ARBA" id="ARBA00022448"/>
    </source>
</evidence>
<feature type="transmembrane region" description="Helical" evidence="9">
    <location>
        <begin position="6"/>
        <end position="23"/>
    </location>
</feature>
<name>A0A1Q2SMX3_9GAMM</name>
<evidence type="ECO:0000313" key="10">
    <source>
        <dbReference type="EMBL" id="BAW80449.1"/>
    </source>
</evidence>
<evidence type="ECO:0000256" key="9">
    <source>
        <dbReference type="HAMAP-Rule" id="MF_01129"/>
    </source>
</evidence>
<dbReference type="EMBL" id="AP014836">
    <property type="protein sequence ID" value="BAW80449.1"/>
    <property type="molecule type" value="Genomic_DNA"/>
</dbReference>
<feature type="transmembrane region" description="Helical" evidence="9">
    <location>
        <begin position="79"/>
        <end position="100"/>
    </location>
</feature>
<dbReference type="KEGG" id="ntt:TAO_1079"/>
<dbReference type="NCBIfam" id="NF001960">
    <property type="entry name" value="PRK00733.3-5"/>
    <property type="match status" value="1"/>
</dbReference>
<comment type="caution">
    <text evidence="9">Lacks conserved residue(s) required for the propagation of feature annotation.</text>
</comment>
<dbReference type="Pfam" id="PF03030">
    <property type="entry name" value="H_PPase"/>
    <property type="match status" value="1"/>
</dbReference>
<gene>
    <name evidence="9" type="primary">hppA</name>
    <name evidence="10" type="ORF">TAO_1079</name>
</gene>
<keyword evidence="8 9" id="KW-0472">Membrane</keyword>
<dbReference type="PANTHER" id="PTHR31998">
    <property type="entry name" value="K(+)-INSENSITIVE PYROPHOSPHATE-ENERGIZED PROTON PUMP"/>
    <property type="match status" value="1"/>
</dbReference>
<comment type="cofactor">
    <cofactor evidence="9">
        <name>Mg(2+)</name>
        <dbReference type="ChEBI" id="CHEBI:18420"/>
    </cofactor>
</comment>
<comment type="catalytic activity">
    <reaction evidence="9">
        <text>Na(+)(in) + diphosphate + H2O = Na(+)(out) + 2 phosphate + H(+)</text>
        <dbReference type="Rhea" id="RHEA:57884"/>
        <dbReference type="ChEBI" id="CHEBI:15377"/>
        <dbReference type="ChEBI" id="CHEBI:15378"/>
        <dbReference type="ChEBI" id="CHEBI:29101"/>
        <dbReference type="ChEBI" id="CHEBI:33019"/>
        <dbReference type="ChEBI" id="CHEBI:43474"/>
        <dbReference type="EC" id="7.2.3.1"/>
    </reaction>
</comment>
<dbReference type="OrthoDB" id="9808652at2"/>
<evidence type="ECO:0000256" key="4">
    <source>
        <dbReference type="ARBA" id="ARBA00022842"/>
    </source>
</evidence>
<feature type="transmembrane region" description="Helical" evidence="9">
    <location>
        <begin position="586"/>
        <end position="609"/>
    </location>
</feature>
<feature type="transmembrane region" description="Helical" evidence="9">
    <location>
        <begin position="394"/>
        <end position="414"/>
    </location>
</feature>
<keyword evidence="9" id="KW-0630">Potassium</keyword>
<evidence type="ECO:0000256" key="1">
    <source>
        <dbReference type="ARBA" id="ARBA00004127"/>
    </source>
</evidence>
<keyword evidence="4 9" id="KW-0460">Magnesium</keyword>
<keyword evidence="7 9" id="KW-0406">Ion transport</keyword>